<dbReference type="InterPro" id="IPR001305">
    <property type="entry name" value="HSP_DnaJ_Cys-rich_dom"/>
</dbReference>
<keyword evidence="2" id="KW-0235">DNA replication</keyword>
<dbReference type="HAMAP" id="MF_01152">
    <property type="entry name" value="DnaJ"/>
    <property type="match status" value="1"/>
</dbReference>
<dbReference type="GO" id="GO:0009408">
    <property type="term" value="P:response to heat"/>
    <property type="evidence" value="ECO:0007669"/>
    <property type="project" value="InterPro"/>
</dbReference>
<dbReference type="GO" id="GO:0005737">
    <property type="term" value="C:cytoplasm"/>
    <property type="evidence" value="ECO:0007669"/>
    <property type="project" value="TreeGrafter"/>
</dbReference>
<dbReference type="SUPFAM" id="SSF57938">
    <property type="entry name" value="DnaJ/Hsp40 cysteine-rich domain"/>
    <property type="match status" value="1"/>
</dbReference>
<keyword evidence="1" id="KW-0963">Cytoplasm</keyword>
<dbReference type="PROSITE" id="PS51188">
    <property type="entry name" value="ZF_CR"/>
    <property type="match status" value="1"/>
</dbReference>
<dbReference type="GO" id="GO:0031072">
    <property type="term" value="F:heat shock protein binding"/>
    <property type="evidence" value="ECO:0007669"/>
    <property type="project" value="InterPro"/>
</dbReference>
<dbReference type="PANTHER" id="PTHR43096">
    <property type="entry name" value="DNAJ HOMOLOG 1, MITOCHONDRIAL-RELATED"/>
    <property type="match status" value="1"/>
</dbReference>
<dbReference type="FunFam" id="2.10.230.10:FF:000002">
    <property type="entry name" value="Molecular chaperone DnaJ"/>
    <property type="match status" value="1"/>
</dbReference>
<dbReference type="Pfam" id="PF00226">
    <property type="entry name" value="DnaJ"/>
    <property type="match status" value="1"/>
</dbReference>
<keyword evidence="5" id="KW-0863">Zinc-finger</keyword>
<reference evidence="11" key="1">
    <citation type="submission" date="2019-03" db="EMBL/GenBank/DDBJ databases">
        <authorList>
            <person name="Hao L."/>
        </authorList>
    </citation>
    <scope>NUCLEOTIDE SEQUENCE</scope>
</reference>
<dbReference type="Gene3D" id="1.10.287.110">
    <property type="entry name" value="DnaJ domain"/>
    <property type="match status" value="1"/>
</dbReference>
<dbReference type="Gene3D" id="2.10.230.10">
    <property type="entry name" value="Heat shock protein DnaJ, cysteine-rich domain"/>
    <property type="match status" value="1"/>
</dbReference>
<evidence type="ECO:0000256" key="5">
    <source>
        <dbReference type="ARBA" id="ARBA00022771"/>
    </source>
</evidence>
<proteinExistence type="inferred from homology"/>
<sequence length="367" mass="40625">MTKRDYYEILGVPRSASAEEIKKAYRQLALKNHPDRNPGDREAEARFKEAAEAYEVLRDAEKRRMYDQYGHEGLQGTGFRGFSNFDDIFSSFSDIFGEVFGFSSGMRSQRRRPARGADLRYNASITLEEAYRGTEIELKVPKVETCDRCQGTGAEPGTSPEPCGICGGRGQVYRTQGFFTISSTCAHCRGTGQVIPKPCKVCRGSGTITREKKLKVKIPAGVDTGATMRISGEGEAGDLGGPPGDLYVFIEVKPHETFVRQGDDLFLEITVPFVQAALGATIKIPTLEGPEVDLDLKPGTQPGDIYTIRDKGMKRLRAGGHGSLNVGVKVEIPRKLNKEQEELLRRFAEISQETVKKPSRTKKLFNF</sequence>
<keyword evidence="3" id="KW-0479">Metal-binding</keyword>
<dbReference type="InterPro" id="IPR001623">
    <property type="entry name" value="DnaJ_domain"/>
</dbReference>
<feature type="domain" description="J" evidence="9">
    <location>
        <begin position="5"/>
        <end position="70"/>
    </location>
</feature>
<dbReference type="NCBIfam" id="NF008035">
    <property type="entry name" value="PRK10767.1"/>
    <property type="match status" value="1"/>
</dbReference>
<dbReference type="PROSITE" id="PS50076">
    <property type="entry name" value="DNAJ_2"/>
    <property type="match status" value="1"/>
</dbReference>
<dbReference type="Pfam" id="PF00684">
    <property type="entry name" value="DnaJ_CXXCXGXG"/>
    <property type="match status" value="1"/>
</dbReference>
<dbReference type="AlphaFoldDB" id="A0A485M5X7"/>
<evidence type="ECO:0000259" key="9">
    <source>
        <dbReference type="PROSITE" id="PS50076"/>
    </source>
</evidence>
<dbReference type="CDD" id="cd10719">
    <property type="entry name" value="DnaJ_zf"/>
    <property type="match status" value="1"/>
</dbReference>
<dbReference type="SUPFAM" id="SSF46565">
    <property type="entry name" value="Chaperone J-domain"/>
    <property type="match status" value="1"/>
</dbReference>
<feature type="domain" description="CR-type" evidence="10">
    <location>
        <begin position="133"/>
        <end position="211"/>
    </location>
</feature>
<evidence type="ECO:0000256" key="4">
    <source>
        <dbReference type="ARBA" id="ARBA00022737"/>
    </source>
</evidence>
<keyword evidence="7" id="KW-0346">Stress response</keyword>
<evidence type="ECO:0000256" key="3">
    <source>
        <dbReference type="ARBA" id="ARBA00022723"/>
    </source>
</evidence>
<dbReference type="FunFam" id="2.60.260.20:FF:000005">
    <property type="entry name" value="Chaperone protein dnaJ 1, mitochondrial"/>
    <property type="match status" value="1"/>
</dbReference>
<dbReference type="PRINTS" id="PR00625">
    <property type="entry name" value="JDOMAIN"/>
</dbReference>
<evidence type="ECO:0000256" key="7">
    <source>
        <dbReference type="ARBA" id="ARBA00023016"/>
    </source>
</evidence>
<dbReference type="GO" id="GO:0005524">
    <property type="term" value="F:ATP binding"/>
    <property type="evidence" value="ECO:0007669"/>
    <property type="project" value="InterPro"/>
</dbReference>
<evidence type="ECO:0000256" key="6">
    <source>
        <dbReference type="ARBA" id="ARBA00022833"/>
    </source>
</evidence>
<dbReference type="InterPro" id="IPR008971">
    <property type="entry name" value="HSP40/DnaJ_pept-bd"/>
</dbReference>
<name>A0A485M5X7_9ZZZZ</name>
<dbReference type="InterPro" id="IPR002939">
    <property type="entry name" value="DnaJ_C"/>
</dbReference>
<dbReference type="Pfam" id="PF01556">
    <property type="entry name" value="DnaJ_C"/>
    <property type="match status" value="1"/>
</dbReference>
<dbReference type="GO" id="GO:0008270">
    <property type="term" value="F:zinc ion binding"/>
    <property type="evidence" value="ECO:0007669"/>
    <property type="project" value="UniProtKB-KW"/>
</dbReference>
<evidence type="ECO:0000313" key="11">
    <source>
        <dbReference type="EMBL" id="VFU16909.1"/>
    </source>
</evidence>
<evidence type="ECO:0000256" key="8">
    <source>
        <dbReference type="ARBA" id="ARBA00023186"/>
    </source>
</evidence>
<dbReference type="CDD" id="cd06257">
    <property type="entry name" value="DnaJ"/>
    <property type="match status" value="1"/>
</dbReference>
<dbReference type="SMART" id="SM00271">
    <property type="entry name" value="DnaJ"/>
    <property type="match status" value="1"/>
</dbReference>
<protein>
    <submittedName>
        <fullName evidence="11">Chaperone Hsp40, co-chaperone with DnaK</fullName>
    </submittedName>
</protein>
<evidence type="ECO:0000256" key="1">
    <source>
        <dbReference type="ARBA" id="ARBA00022490"/>
    </source>
</evidence>
<dbReference type="InterPro" id="IPR036869">
    <property type="entry name" value="J_dom_sf"/>
</dbReference>
<dbReference type="CDD" id="cd10747">
    <property type="entry name" value="DnaJ_C"/>
    <property type="match status" value="1"/>
</dbReference>
<organism evidence="11">
    <name type="scientific">anaerobic digester metagenome</name>
    <dbReference type="NCBI Taxonomy" id="1263854"/>
    <lineage>
        <taxon>unclassified sequences</taxon>
        <taxon>metagenomes</taxon>
        <taxon>ecological metagenomes</taxon>
    </lineage>
</organism>
<keyword evidence="8" id="KW-0143">Chaperone</keyword>
<dbReference type="GO" id="GO:0051082">
    <property type="term" value="F:unfolded protein binding"/>
    <property type="evidence" value="ECO:0007669"/>
    <property type="project" value="InterPro"/>
</dbReference>
<dbReference type="PANTHER" id="PTHR43096:SF48">
    <property type="entry name" value="CHAPERONE PROTEIN DNAJ"/>
    <property type="match status" value="1"/>
</dbReference>
<dbReference type="GO" id="GO:0006260">
    <property type="term" value="P:DNA replication"/>
    <property type="evidence" value="ECO:0007669"/>
    <property type="project" value="UniProtKB-KW"/>
</dbReference>
<dbReference type="GO" id="GO:0042026">
    <property type="term" value="P:protein refolding"/>
    <property type="evidence" value="ECO:0007669"/>
    <property type="project" value="TreeGrafter"/>
</dbReference>
<dbReference type="InterPro" id="IPR012724">
    <property type="entry name" value="DnaJ"/>
</dbReference>
<keyword evidence="6" id="KW-0862">Zinc</keyword>
<dbReference type="InterPro" id="IPR018253">
    <property type="entry name" value="DnaJ_domain_CS"/>
</dbReference>
<dbReference type="InterPro" id="IPR036410">
    <property type="entry name" value="HSP_DnaJ_Cys-rich_dom_sf"/>
</dbReference>
<evidence type="ECO:0000256" key="2">
    <source>
        <dbReference type="ARBA" id="ARBA00022705"/>
    </source>
</evidence>
<dbReference type="SUPFAM" id="SSF49493">
    <property type="entry name" value="HSP40/DnaJ peptide-binding domain"/>
    <property type="match status" value="2"/>
</dbReference>
<evidence type="ECO:0000259" key="10">
    <source>
        <dbReference type="PROSITE" id="PS51188"/>
    </source>
</evidence>
<dbReference type="EMBL" id="CAADRM010000124">
    <property type="protein sequence ID" value="VFU16909.1"/>
    <property type="molecule type" value="Genomic_DNA"/>
</dbReference>
<accession>A0A485M5X7</accession>
<dbReference type="PROSITE" id="PS00636">
    <property type="entry name" value="DNAJ_1"/>
    <property type="match status" value="1"/>
</dbReference>
<gene>
    <name evidence="11" type="primary">dnaJ</name>
    <name evidence="11" type="ORF">SCFA_590018</name>
</gene>
<dbReference type="FunFam" id="1.10.287.110:FF:000034">
    <property type="entry name" value="Chaperone protein DnaJ"/>
    <property type="match status" value="1"/>
</dbReference>
<dbReference type="Gene3D" id="2.60.260.20">
    <property type="entry name" value="Urease metallochaperone UreE, N-terminal domain"/>
    <property type="match status" value="2"/>
</dbReference>
<keyword evidence="4" id="KW-0677">Repeat</keyword>
<dbReference type="NCBIfam" id="TIGR02349">
    <property type="entry name" value="DnaJ_bact"/>
    <property type="match status" value="1"/>
</dbReference>